<dbReference type="SUPFAM" id="SSF56112">
    <property type="entry name" value="Protein kinase-like (PK-like)"/>
    <property type="match status" value="2"/>
</dbReference>
<evidence type="ECO:0000256" key="17">
    <source>
        <dbReference type="PROSITE-ProRule" id="PRU00432"/>
    </source>
</evidence>
<dbReference type="PROSITE" id="PS50003">
    <property type="entry name" value="PH_DOMAIN"/>
    <property type="match status" value="1"/>
</dbReference>
<proteinExistence type="inferred from homology"/>
<dbReference type="InterPro" id="IPR011993">
    <property type="entry name" value="PH-like_dom_sf"/>
</dbReference>
<comment type="cofactor">
    <cofactor evidence="1">
        <name>Zn(2+)</name>
        <dbReference type="ChEBI" id="CHEBI:29105"/>
    </cofactor>
</comment>
<dbReference type="InterPro" id="IPR036860">
    <property type="entry name" value="SH2_dom_sf"/>
</dbReference>
<dbReference type="GO" id="GO:0004715">
    <property type="term" value="F:non-membrane spanning protein tyrosine kinase activity"/>
    <property type="evidence" value="ECO:0007669"/>
    <property type="project" value="UniProtKB-EC"/>
</dbReference>
<dbReference type="Gene3D" id="2.30.30.40">
    <property type="entry name" value="SH3 Domains"/>
    <property type="match status" value="1"/>
</dbReference>
<accession>A0A444TVU7</accession>
<dbReference type="SMART" id="SM00252">
    <property type="entry name" value="SH2"/>
    <property type="match status" value="1"/>
</dbReference>
<evidence type="ECO:0000259" key="23">
    <source>
        <dbReference type="PROSITE" id="PS50011"/>
    </source>
</evidence>
<dbReference type="Gene3D" id="3.30.200.20">
    <property type="entry name" value="Phosphorylase Kinase, domain 1"/>
    <property type="match status" value="2"/>
</dbReference>
<dbReference type="InterPro" id="IPR000980">
    <property type="entry name" value="SH2"/>
</dbReference>
<dbReference type="GO" id="GO:0005524">
    <property type="term" value="F:ATP binding"/>
    <property type="evidence" value="ECO:0007669"/>
    <property type="project" value="UniProtKB-UniRule"/>
</dbReference>
<dbReference type="Pfam" id="PF00169">
    <property type="entry name" value="PH"/>
    <property type="match status" value="1"/>
</dbReference>
<evidence type="ECO:0000256" key="9">
    <source>
        <dbReference type="ARBA" id="ARBA00022777"/>
    </source>
</evidence>
<sequence>MSTSILEDIFLKRSQQKKKTSPLNYKERLFVLTTDKISYYDYDYEKGKKKGLKGSVDIDKIKYVATVVQEENAHPDKMFPFQVVYDEGPLYIFAKTADIRKQWIHKLKQIVTHNKDLAQKYHPCFWVDGQWLCCHQEVKQALGCRVIETKTEFSGSRRKSRKPLPPTPKEGEACVRQEKASRSLPPQPTPSPAPPPSSEKTVTAMYDYTPTNPQDLPLTNGEEYTILDMSNANWWKARDRHGWYCKSMNRSQAENLLKQENKEGAYLVRDSSKAGKYTVSVFSKASGEAGGNCRHYNICTTQDGQFYLAEKHCFGTIPELIHYHQHNSAGVWEIDPRHLTFLRELGNGQFGVVKYGKWQGKHDVAIKMIKEGSMSEDDFIEEAKVMMKLRHPHLVQLYGVSTKHRPIYIVTEFLSNGCLLSYLRETLKRPQPIQLLEMCKDAARNCLVDDYGAVKVTDFGLSRYVLDDEYTSSAGTKFPVRWSPPEVLLYCKFSSKSDIWAFGVWEIDPRHLTFLRELGNGQFGVVKYGKWQGKHDVAIKMIKEGSMSEDDFIEEAKVMMKLRHRHLVQLYGVSTKQRPIYIVTEFLSNGCLLSYLRETLKRPQPIQLLEMCKDAARNCLVDDYGTIKVTDFGLSRYVLDDEYTSSAGTKFPVRWSPPEVLLYCKFSSKSDIWAFGQCSPSKLKSCFLFHQ</sequence>
<dbReference type="Pfam" id="PF07714">
    <property type="entry name" value="PK_Tyr_Ser-Thr"/>
    <property type="match status" value="2"/>
</dbReference>
<evidence type="ECO:0000256" key="15">
    <source>
        <dbReference type="ARBA" id="ARBA00051245"/>
    </source>
</evidence>
<dbReference type="PROSITE" id="PS50011">
    <property type="entry name" value="PROTEIN_KINASE_DOM"/>
    <property type="match status" value="1"/>
</dbReference>
<evidence type="ECO:0000256" key="7">
    <source>
        <dbReference type="ARBA" id="ARBA00022741"/>
    </source>
</evidence>
<dbReference type="InterPro" id="IPR000719">
    <property type="entry name" value="Prot_kinase_dom"/>
</dbReference>
<keyword evidence="10" id="KW-0862">Zinc</keyword>
<evidence type="ECO:0000256" key="14">
    <source>
        <dbReference type="ARBA" id="ARBA00023288"/>
    </source>
</evidence>
<feature type="compositionally biased region" description="Pro residues" evidence="20">
    <location>
        <begin position="185"/>
        <end position="197"/>
    </location>
</feature>
<evidence type="ECO:0000256" key="3">
    <source>
        <dbReference type="ARBA" id="ARBA00022553"/>
    </source>
</evidence>
<keyword evidence="8 17" id="KW-0863">Zinc-finger</keyword>
<protein>
    <recommendedName>
        <fullName evidence="19">Tyrosine-protein kinase</fullName>
        <ecNumber evidence="19">2.7.10.2</ecNumber>
    </recommendedName>
</protein>
<keyword evidence="12 16" id="KW-0727">SH2 domain</keyword>
<evidence type="ECO:0000256" key="16">
    <source>
        <dbReference type="PROSITE-ProRule" id="PRU00191"/>
    </source>
</evidence>
<dbReference type="Gene3D" id="1.10.510.10">
    <property type="entry name" value="Transferase(Phosphotransferase) domain 1"/>
    <property type="match status" value="2"/>
</dbReference>
<dbReference type="SMART" id="SM00326">
    <property type="entry name" value="SH3"/>
    <property type="match status" value="1"/>
</dbReference>
<evidence type="ECO:0000256" key="18">
    <source>
        <dbReference type="PROSITE-ProRule" id="PRU10141"/>
    </source>
</evidence>
<dbReference type="InterPro" id="IPR036028">
    <property type="entry name" value="SH3-like_dom_sf"/>
</dbReference>
<dbReference type="Gene3D" id="2.30.29.30">
    <property type="entry name" value="Pleckstrin-homology domain (PH domain)/Phosphotyrosine-binding domain (PTB)"/>
    <property type="match status" value="1"/>
</dbReference>
<keyword evidence="7 18" id="KW-0547">Nucleotide-binding</keyword>
<dbReference type="PROSITE" id="PS00107">
    <property type="entry name" value="PROTEIN_KINASE_ATP"/>
    <property type="match status" value="2"/>
</dbReference>
<keyword evidence="25" id="KW-1185">Reference proteome</keyword>
<feature type="binding site" evidence="18">
    <location>
        <position position="367"/>
    </location>
    <ligand>
        <name>ATP</name>
        <dbReference type="ChEBI" id="CHEBI:30616"/>
    </ligand>
</feature>
<dbReference type="Pfam" id="PF00069">
    <property type="entry name" value="Pkinase"/>
    <property type="match status" value="1"/>
</dbReference>
<dbReference type="InterPro" id="IPR001562">
    <property type="entry name" value="Znf_Btk_motif"/>
</dbReference>
<dbReference type="SUPFAM" id="SSF50729">
    <property type="entry name" value="PH domain-like"/>
    <property type="match status" value="1"/>
</dbReference>
<dbReference type="InterPro" id="IPR011009">
    <property type="entry name" value="Kinase-like_dom_sf"/>
</dbReference>
<dbReference type="FunFam" id="3.30.200.20:FF:000053">
    <property type="entry name" value="Tyrosine-protein kinase"/>
    <property type="match status" value="2"/>
</dbReference>
<dbReference type="InterPro" id="IPR050198">
    <property type="entry name" value="Non-receptor_tyrosine_kinases"/>
</dbReference>
<name>A0A444TVU7_ACIRT</name>
<evidence type="ECO:0000256" key="6">
    <source>
        <dbReference type="ARBA" id="ARBA00022723"/>
    </source>
</evidence>
<evidence type="ECO:0000256" key="5">
    <source>
        <dbReference type="ARBA" id="ARBA00022707"/>
    </source>
</evidence>
<evidence type="ECO:0000256" key="1">
    <source>
        <dbReference type="ARBA" id="ARBA00001947"/>
    </source>
</evidence>
<comment type="catalytic activity">
    <reaction evidence="15 19">
        <text>L-tyrosyl-[protein] + ATP = O-phospho-L-tyrosyl-[protein] + ADP + H(+)</text>
        <dbReference type="Rhea" id="RHEA:10596"/>
        <dbReference type="Rhea" id="RHEA-COMP:10136"/>
        <dbReference type="Rhea" id="RHEA-COMP:20101"/>
        <dbReference type="ChEBI" id="CHEBI:15378"/>
        <dbReference type="ChEBI" id="CHEBI:30616"/>
        <dbReference type="ChEBI" id="CHEBI:46858"/>
        <dbReference type="ChEBI" id="CHEBI:61978"/>
        <dbReference type="ChEBI" id="CHEBI:456216"/>
        <dbReference type="EC" id="2.7.10.2"/>
    </reaction>
</comment>
<evidence type="ECO:0000259" key="21">
    <source>
        <dbReference type="PROSITE" id="PS50001"/>
    </source>
</evidence>
<feature type="binding site" evidence="18">
    <location>
        <position position="540"/>
    </location>
    <ligand>
        <name>ATP</name>
        <dbReference type="ChEBI" id="CHEBI:30616"/>
    </ligand>
</feature>
<evidence type="ECO:0000256" key="12">
    <source>
        <dbReference type="ARBA" id="ARBA00022999"/>
    </source>
</evidence>
<dbReference type="SMART" id="SM00107">
    <property type="entry name" value="BTK"/>
    <property type="match status" value="1"/>
</dbReference>
<dbReference type="Proteomes" id="UP000289886">
    <property type="component" value="Unassembled WGS sequence"/>
</dbReference>
<evidence type="ECO:0000313" key="25">
    <source>
        <dbReference type="Proteomes" id="UP000289886"/>
    </source>
</evidence>
<dbReference type="PROSITE" id="PS50001">
    <property type="entry name" value="SH2"/>
    <property type="match status" value="1"/>
</dbReference>
<reference evidence="24 25" key="1">
    <citation type="submission" date="2019-01" db="EMBL/GenBank/DDBJ databases">
        <title>Draft Genome and Complete Hox-Cluster Characterization of the Sterlet Sturgeon (Acipenser ruthenus).</title>
        <authorList>
            <person name="Wei Q."/>
        </authorList>
    </citation>
    <scope>NUCLEOTIDE SEQUENCE [LARGE SCALE GENOMIC DNA]</scope>
    <source>
        <strain evidence="24">WHYD16114868_AA</strain>
        <tissue evidence="24">Blood</tissue>
    </source>
</reference>
<dbReference type="InterPro" id="IPR001452">
    <property type="entry name" value="SH3_domain"/>
</dbReference>
<dbReference type="Pfam" id="PF00779">
    <property type="entry name" value="BTK"/>
    <property type="match status" value="1"/>
</dbReference>
<keyword evidence="14" id="KW-0449">Lipoprotein</keyword>
<feature type="domain" description="Protein kinase" evidence="23">
    <location>
        <begin position="339"/>
        <end position="691"/>
    </location>
</feature>
<dbReference type="Gene3D" id="3.30.505.10">
    <property type="entry name" value="SH2 domain"/>
    <property type="match status" value="1"/>
</dbReference>
<dbReference type="Pfam" id="PF00017">
    <property type="entry name" value="SH2"/>
    <property type="match status" value="1"/>
</dbReference>
<dbReference type="Pfam" id="PF00018">
    <property type="entry name" value="SH3_1"/>
    <property type="match status" value="1"/>
</dbReference>
<feature type="compositionally biased region" description="Basic and acidic residues" evidence="20">
    <location>
        <begin position="169"/>
        <end position="181"/>
    </location>
</feature>
<dbReference type="SUPFAM" id="SSF50044">
    <property type="entry name" value="SH3-domain"/>
    <property type="match status" value="1"/>
</dbReference>
<dbReference type="PANTHER" id="PTHR24418">
    <property type="entry name" value="TYROSINE-PROTEIN KINASE"/>
    <property type="match status" value="1"/>
</dbReference>
<evidence type="ECO:0000256" key="2">
    <source>
        <dbReference type="ARBA" id="ARBA00022443"/>
    </source>
</evidence>
<dbReference type="GO" id="GO:0008270">
    <property type="term" value="F:zinc ion binding"/>
    <property type="evidence" value="ECO:0007669"/>
    <property type="project" value="UniProtKB-KW"/>
</dbReference>
<dbReference type="InterPro" id="IPR001245">
    <property type="entry name" value="Ser-Thr/Tyr_kinase_cat_dom"/>
</dbReference>
<dbReference type="EMBL" id="SCEB01215911">
    <property type="protein sequence ID" value="RXM27033.1"/>
    <property type="molecule type" value="Genomic_DNA"/>
</dbReference>
<keyword evidence="11 18" id="KW-0067">ATP-binding</keyword>
<evidence type="ECO:0000259" key="22">
    <source>
        <dbReference type="PROSITE" id="PS50003"/>
    </source>
</evidence>
<dbReference type="SUPFAM" id="SSF55550">
    <property type="entry name" value="SH2 domain"/>
    <property type="match status" value="1"/>
</dbReference>
<dbReference type="AlphaFoldDB" id="A0A444TVU7"/>
<evidence type="ECO:0000256" key="13">
    <source>
        <dbReference type="ARBA" id="ARBA00023137"/>
    </source>
</evidence>
<keyword evidence="4 19" id="KW-0808">Transferase</keyword>
<dbReference type="InterPro" id="IPR017441">
    <property type="entry name" value="Protein_kinase_ATP_BS"/>
</dbReference>
<feature type="region of interest" description="Disordered" evidence="20">
    <location>
        <begin position="155"/>
        <end position="203"/>
    </location>
</feature>
<feature type="domain" description="SH2" evidence="21">
    <location>
        <begin position="243"/>
        <end position="337"/>
    </location>
</feature>
<dbReference type="PRINTS" id="PR00401">
    <property type="entry name" value="SH2DOMAIN"/>
</dbReference>
<evidence type="ECO:0000313" key="24">
    <source>
        <dbReference type="EMBL" id="RXM27033.1"/>
    </source>
</evidence>
<evidence type="ECO:0000256" key="19">
    <source>
        <dbReference type="RuleBase" id="RU362096"/>
    </source>
</evidence>
<evidence type="ECO:0000256" key="20">
    <source>
        <dbReference type="SAM" id="MobiDB-lite"/>
    </source>
</evidence>
<dbReference type="SMART" id="SM00233">
    <property type="entry name" value="PH"/>
    <property type="match status" value="1"/>
</dbReference>
<evidence type="ECO:0000256" key="4">
    <source>
        <dbReference type="ARBA" id="ARBA00022679"/>
    </source>
</evidence>
<keyword evidence="2" id="KW-0728">SH3 domain</keyword>
<organism evidence="24 25">
    <name type="scientific">Acipenser ruthenus</name>
    <name type="common">Sterlet sturgeon</name>
    <dbReference type="NCBI Taxonomy" id="7906"/>
    <lineage>
        <taxon>Eukaryota</taxon>
        <taxon>Metazoa</taxon>
        <taxon>Chordata</taxon>
        <taxon>Craniata</taxon>
        <taxon>Vertebrata</taxon>
        <taxon>Euteleostomi</taxon>
        <taxon>Actinopterygii</taxon>
        <taxon>Chondrostei</taxon>
        <taxon>Acipenseriformes</taxon>
        <taxon>Acipenseridae</taxon>
        <taxon>Acipenser</taxon>
    </lineage>
</organism>
<comment type="similarity">
    <text evidence="19">Belongs to the protein kinase superfamily. Tyr protein kinase family.</text>
</comment>
<gene>
    <name evidence="24" type="ORF">EOD39_19126</name>
</gene>
<keyword evidence="13 19" id="KW-0829">Tyrosine-protein kinase</keyword>
<keyword evidence="6" id="KW-0479">Metal-binding</keyword>
<keyword evidence="5" id="KW-0519">Myristate</keyword>
<feature type="domain" description="PH" evidence="22">
    <location>
        <begin position="4"/>
        <end position="112"/>
    </location>
</feature>
<keyword evidence="9 19" id="KW-0418">Kinase</keyword>
<comment type="caution">
    <text evidence="24">The sequence shown here is derived from an EMBL/GenBank/DDBJ whole genome shotgun (WGS) entry which is preliminary data.</text>
</comment>
<dbReference type="InterPro" id="IPR001849">
    <property type="entry name" value="PH_domain"/>
</dbReference>
<dbReference type="GO" id="GO:0035556">
    <property type="term" value="P:intracellular signal transduction"/>
    <property type="evidence" value="ECO:0007669"/>
    <property type="project" value="InterPro"/>
</dbReference>
<dbReference type="EC" id="2.7.10.2" evidence="19"/>
<evidence type="ECO:0000256" key="11">
    <source>
        <dbReference type="ARBA" id="ARBA00022840"/>
    </source>
</evidence>
<evidence type="ECO:0000256" key="10">
    <source>
        <dbReference type="ARBA" id="ARBA00022833"/>
    </source>
</evidence>
<evidence type="ECO:0000256" key="8">
    <source>
        <dbReference type="ARBA" id="ARBA00022771"/>
    </source>
</evidence>
<keyword evidence="3" id="KW-0597">Phosphoprotein</keyword>
<dbReference type="PROSITE" id="PS51113">
    <property type="entry name" value="ZF_BTK"/>
    <property type="match status" value="1"/>
</dbReference>
<dbReference type="GO" id="GO:0005829">
    <property type="term" value="C:cytosol"/>
    <property type="evidence" value="ECO:0007669"/>
    <property type="project" value="UniProtKB-ARBA"/>
</dbReference>
<dbReference type="CDD" id="cd01238">
    <property type="entry name" value="PH_Btk"/>
    <property type="match status" value="1"/>
</dbReference>